<evidence type="ECO:0000313" key="4">
    <source>
        <dbReference type="Proteomes" id="UP001149140"/>
    </source>
</evidence>
<organism evidence="3 4">
    <name type="scientific">Solirubrobacter ginsenosidimutans</name>
    <dbReference type="NCBI Taxonomy" id="490573"/>
    <lineage>
        <taxon>Bacteria</taxon>
        <taxon>Bacillati</taxon>
        <taxon>Actinomycetota</taxon>
        <taxon>Thermoleophilia</taxon>
        <taxon>Solirubrobacterales</taxon>
        <taxon>Solirubrobacteraceae</taxon>
        <taxon>Solirubrobacter</taxon>
    </lineage>
</organism>
<dbReference type="EMBL" id="JAPDOD010000014">
    <property type="protein sequence ID" value="MDA0161843.1"/>
    <property type="molecule type" value="Genomic_DNA"/>
</dbReference>
<sequence>MGTETVLSGKRASSPPVELALAELAARQHGVITIAQLIKLGVSHSATSKRVSRGALHRVGYGVYAVGHGALSREGVWLAGVLAGGPGAVLSHRPAGKLLAVSRFPAPITEVTSTHRRESRGDVRFHRTRVLDALDVTTHLRIPVTSVHRLLVDLSDVLTPHQLANVIHEAAFRGRFVESATRDAMARVTGRHRLHVLSRAIALHRSGSAGTKSGAEDAFLALVGELPEPFVNVHLAGFERDFHWPEFRLAVEIDGPGHGRPATELEDAARDRTLSEAGYTLLRFTDEAVYRAPREVLTTVAATLYR</sequence>
<gene>
    <name evidence="3" type="ORF">OM076_16335</name>
</gene>
<dbReference type="Gene3D" id="3.40.960.10">
    <property type="entry name" value="VSR Endonuclease"/>
    <property type="match status" value="1"/>
</dbReference>
<keyword evidence="4" id="KW-1185">Reference proteome</keyword>
<evidence type="ECO:0000313" key="3">
    <source>
        <dbReference type="EMBL" id="MDA0161843.1"/>
    </source>
</evidence>
<dbReference type="Pfam" id="PF13338">
    <property type="entry name" value="AbiEi_4"/>
    <property type="match status" value="1"/>
</dbReference>
<comment type="caution">
    <text evidence="3">The sequence shown here is derived from an EMBL/GenBank/DDBJ whole genome shotgun (WGS) entry which is preliminary data.</text>
</comment>
<evidence type="ECO:0000259" key="1">
    <source>
        <dbReference type="Pfam" id="PF04480"/>
    </source>
</evidence>
<accession>A0A9X3MYL3</accession>
<feature type="domain" description="AbiEi antitoxin N-terminal" evidence="2">
    <location>
        <begin position="21"/>
        <end position="66"/>
    </location>
</feature>
<name>A0A9X3MYL3_9ACTN</name>
<dbReference type="InterPro" id="IPR025159">
    <property type="entry name" value="AbiEi_N"/>
</dbReference>
<proteinExistence type="predicted"/>
<evidence type="ECO:0000259" key="2">
    <source>
        <dbReference type="Pfam" id="PF13338"/>
    </source>
</evidence>
<protein>
    <submittedName>
        <fullName evidence="3">DUF559 domain-containing protein</fullName>
    </submittedName>
</protein>
<dbReference type="InterPro" id="IPR007569">
    <property type="entry name" value="DUF559"/>
</dbReference>
<reference evidence="3" key="1">
    <citation type="submission" date="2022-10" db="EMBL/GenBank/DDBJ databases">
        <title>The WGS of Solirubrobacter ginsenosidimutans DSM 21036.</title>
        <authorList>
            <person name="Jiang Z."/>
        </authorList>
    </citation>
    <scope>NUCLEOTIDE SEQUENCE</scope>
    <source>
        <strain evidence="3">DSM 21036</strain>
    </source>
</reference>
<dbReference type="Pfam" id="PF04480">
    <property type="entry name" value="DUF559"/>
    <property type="match status" value="1"/>
</dbReference>
<dbReference type="AlphaFoldDB" id="A0A9X3MYL3"/>
<dbReference type="RefSeq" id="WP_270041061.1">
    <property type="nucleotide sequence ID" value="NZ_JAPDOD010000014.1"/>
</dbReference>
<feature type="domain" description="DUF559" evidence="1">
    <location>
        <begin position="240"/>
        <end position="303"/>
    </location>
</feature>
<dbReference type="Proteomes" id="UP001149140">
    <property type="component" value="Unassembled WGS sequence"/>
</dbReference>